<evidence type="ECO:0000313" key="2">
    <source>
        <dbReference type="Proteomes" id="UP000469949"/>
    </source>
</evidence>
<name>A0A514KSC0_9HYPH</name>
<reference evidence="1 2" key="1">
    <citation type="submission" date="2019-10" db="EMBL/GenBank/DDBJ databases">
        <title>Draft Genome Sequence of the Caffeine Degrading Methylotroph Methylorubrum populi PINKEL.</title>
        <authorList>
            <person name="Dawson S.C."/>
            <person name="Zhang X."/>
            <person name="Wright M.E."/>
            <person name="Sharma G."/>
            <person name="Langner J.T."/>
            <person name="Ditty J.L."/>
            <person name="Subuyuj G.A."/>
        </authorList>
    </citation>
    <scope>NUCLEOTIDE SEQUENCE [LARGE SCALE GENOMIC DNA]</scope>
    <source>
        <strain evidence="1 2">Pinkel</strain>
    </source>
</reference>
<accession>A0A514KSC0</accession>
<dbReference type="Proteomes" id="UP000469949">
    <property type="component" value="Unassembled WGS sequence"/>
</dbReference>
<comment type="caution">
    <text evidence="1">The sequence shown here is derived from an EMBL/GenBank/DDBJ whole genome shotgun (WGS) entry which is preliminary data.</text>
</comment>
<proteinExistence type="predicted"/>
<evidence type="ECO:0000313" key="1">
    <source>
        <dbReference type="EMBL" id="KAB7782927.1"/>
    </source>
</evidence>
<sequence>MADRAQRPQSRTALVASVAFAIILAAAGTVGWRWYHYVTAGASPYDEVGIEVNRRLPETLRDWGCARIKERFPRAVPPYGCQPGQV</sequence>
<protein>
    <submittedName>
        <fullName evidence="1">Uncharacterized protein</fullName>
    </submittedName>
</protein>
<dbReference type="EMBL" id="WEKV01000018">
    <property type="protein sequence ID" value="KAB7782927.1"/>
    <property type="molecule type" value="Genomic_DNA"/>
</dbReference>
<dbReference type="AlphaFoldDB" id="A0A514KSC0"/>
<organism evidence="1 2">
    <name type="scientific">Methylorubrum populi</name>
    <dbReference type="NCBI Taxonomy" id="223967"/>
    <lineage>
        <taxon>Bacteria</taxon>
        <taxon>Pseudomonadati</taxon>
        <taxon>Pseudomonadota</taxon>
        <taxon>Alphaproteobacteria</taxon>
        <taxon>Hyphomicrobiales</taxon>
        <taxon>Methylobacteriaceae</taxon>
        <taxon>Methylorubrum</taxon>
    </lineage>
</organism>
<gene>
    <name evidence="1" type="ORF">F8B43_4221</name>
</gene>